<accession>A0ABW1JF30</accession>
<dbReference type="Pfam" id="PF19344">
    <property type="entry name" value="TetR_C_32"/>
    <property type="match status" value="1"/>
</dbReference>
<dbReference type="InterPro" id="IPR001647">
    <property type="entry name" value="HTH_TetR"/>
</dbReference>
<organism evidence="4 5">
    <name type="scientific">Angustibacter luteus</name>
    <dbReference type="NCBI Taxonomy" id="658456"/>
    <lineage>
        <taxon>Bacteria</taxon>
        <taxon>Bacillati</taxon>
        <taxon>Actinomycetota</taxon>
        <taxon>Actinomycetes</taxon>
        <taxon>Kineosporiales</taxon>
        <taxon>Kineosporiaceae</taxon>
    </lineage>
</organism>
<evidence type="ECO:0000313" key="5">
    <source>
        <dbReference type="Proteomes" id="UP001596189"/>
    </source>
</evidence>
<feature type="domain" description="HTH tetR-type" evidence="3">
    <location>
        <begin position="21"/>
        <end position="80"/>
    </location>
</feature>
<dbReference type="InterPro" id="IPR036271">
    <property type="entry name" value="Tet_transcr_reg_TetR-rel_C_sf"/>
</dbReference>
<dbReference type="Gene3D" id="1.10.357.10">
    <property type="entry name" value="Tetracycline Repressor, domain 2"/>
    <property type="match status" value="1"/>
</dbReference>
<evidence type="ECO:0000259" key="3">
    <source>
        <dbReference type="PROSITE" id="PS50977"/>
    </source>
</evidence>
<dbReference type="SUPFAM" id="SSF48498">
    <property type="entry name" value="Tetracyclin repressor-like, C-terminal domain"/>
    <property type="match status" value="1"/>
</dbReference>
<dbReference type="PANTHER" id="PTHR30055:SF160">
    <property type="entry name" value="TRANSCRIPTIONAL REGULATORY PROTEIN (PROBABLY ASNC-FAMILY)-RELATED"/>
    <property type="match status" value="1"/>
</dbReference>
<keyword evidence="1 2" id="KW-0238">DNA-binding</keyword>
<name>A0ABW1JF30_9ACTN</name>
<dbReference type="RefSeq" id="WP_345716203.1">
    <property type="nucleotide sequence ID" value="NZ_BAABFP010000004.1"/>
</dbReference>
<dbReference type="InterPro" id="IPR045823">
    <property type="entry name" value="TetR_C_32"/>
</dbReference>
<protein>
    <submittedName>
        <fullName evidence="4">TetR/AcrR family transcriptional regulator</fullName>
    </submittedName>
</protein>
<dbReference type="Pfam" id="PF00440">
    <property type="entry name" value="TetR_N"/>
    <property type="match status" value="1"/>
</dbReference>
<dbReference type="EMBL" id="JBHSRD010000003">
    <property type="protein sequence ID" value="MFC6007403.1"/>
    <property type="molecule type" value="Genomic_DNA"/>
</dbReference>
<dbReference type="PROSITE" id="PS50977">
    <property type="entry name" value="HTH_TETR_2"/>
    <property type="match status" value="1"/>
</dbReference>
<proteinExistence type="predicted"/>
<reference evidence="5" key="1">
    <citation type="journal article" date="2019" name="Int. J. Syst. Evol. Microbiol.">
        <title>The Global Catalogue of Microorganisms (GCM) 10K type strain sequencing project: providing services to taxonomists for standard genome sequencing and annotation.</title>
        <authorList>
            <consortium name="The Broad Institute Genomics Platform"/>
            <consortium name="The Broad Institute Genome Sequencing Center for Infectious Disease"/>
            <person name="Wu L."/>
            <person name="Ma J."/>
        </authorList>
    </citation>
    <scope>NUCLEOTIDE SEQUENCE [LARGE SCALE GENOMIC DNA]</scope>
    <source>
        <strain evidence="5">KACC 14249</strain>
    </source>
</reference>
<keyword evidence="5" id="KW-1185">Reference proteome</keyword>
<comment type="caution">
    <text evidence="4">The sequence shown here is derived from an EMBL/GenBank/DDBJ whole genome shotgun (WGS) entry which is preliminary data.</text>
</comment>
<dbReference type="PANTHER" id="PTHR30055">
    <property type="entry name" value="HTH-TYPE TRANSCRIPTIONAL REGULATOR RUTR"/>
    <property type="match status" value="1"/>
</dbReference>
<evidence type="ECO:0000256" key="1">
    <source>
        <dbReference type="ARBA" id="ARBA00023125"/>
    </source>
</evidence>
<dbReference type="Proteomes" id="UP001596189">
    <property type="component" value="Unassembled WGS sequence"/>
</dbReference>
<gene>
    <name evidence="4" type="ORF">ACFQDO_09705</name>
</gene>
<evidence type="ECO:0000313" key="4">
    <source>
        <dbReference type="EMBL" id="MFC6007403.1"/>
    </source>
</evidence>
<dbReference type="InterPro" id="IPR050109">
    <property type="entry name" value="HTH-type_TetR-like_transc_reg"/>
</dbReference>
<sequence>MSSSRSSRPDGRDTRWAEHRLARRAELVEATLRAVRRHGAGVGMDEIAAEAGTSKTVLYRHFGDKAGLYLAVVESVDRLVAGDLQRALGAADTSPELARSDEVVRSAVDSYLALVERDPEVYRFVVAHPLLDRPVGDDPVSGLTSRIGNDLAALIAAGLTGSGRDPAAAGALAHGVVGLVRAAADHWLASPEPLSRNELTRQLSTLIGGGLTAVLDLPEDA</sequence>
<feature type="DNA-binding region" description="H-T-H motif" evidence="2">
    <location>
        <begin position="43"/>
        <end position="62"/>
    </location>
</feature>
<dbReference type="InterPro" id="IPR009057">
    <property type="entry name" value="Homeodomain-like_sf"/>
</dbReference>
<dbReference type="SUPFAM" id="SSF46689">
    <property type="entry name" value="Homeodomain-like"/>
    <property type="match status" value="1"/>
</dbReference>
<dbReference type="PRINTS" id="PR00455">
    <property type="entry name" value="HTHTETR"/>
</dbReference>
<evidence type="ECO:0000256" key="2">
    <source>
        <dbReference type="PROSITE-ProRule" id="PRU00335"/>
    </source>
</evidence>